<reference evidence="5" key="3">
    <citation type="submission" date="2017-07" db="EMBL/GenBank/DDBJ databases">
        <authorList>
            <person name="Sun Z.S."/>
            <person name="Albrecht U."/>
            <person name="Echele G."/>
            <person name="Lee C.C."/>
        </authorList>
    </citation>
    <scope>NUCLEOTIDE SEQUENCE</scope>
    <source>
        <strain evidence="5">CNCM I 4644</strain>
    </source>
</reference>
<dbReference type="SUPFAM" id="SSF47413">
    <property type="entry name" value="lambda repressor-like DNA-binding domains"/>
    <property type="match status" value="1"/>
</dbReference>
<dbReference type="PANTHER" id="PTHR46797:SF1">
    <property type="entry name" value="METHYLPHOSPHONATE SYNTHASE"/>
    <property type="match status" value="1"/>
</dbReference>
<feature type="compositionally biased region" description="Polar residues" evidence="2">
    <location>
        <begin position="222"/>
        <end position="231"/>
    </location>
</feature>
<dbReference type="OrthoDB" id="9815852at2"/>
<evidence type="ECO:0000313" key="5">
    <source>
        <dbReference type="EMBL" id="PDX82776.1"/>
    </source>
</evidence>
<reference evidence="4 6" key="1">
    <citation type="submission" date="2015-09" db="EMBL/GenBank/DDBJ databases">
        <authorList>
            <consortium name="Pathogen Informatics"/>
        </authorList>
    </citation>
    <scope>NUCLEOTIDE SEQUENCE [LARGE SCALE GENOMIC DNA]</scope>
    <source>
        <strain evidence="4 6">2789STDY5834970</strain>
    </source>
</reference>
<dbReference type="GO" id="GO:0005829">
    <property type="term" value="C:cytosol"/>
    <property type="evidence" value="ECO:0007669"/>
    <property type="project" value="TreeGrafter"/>
</dbReference>
<accession>A0A173VB52</accession>
<feature type="domain" description="HTH cro/C1-type" evidence="3">
    <location>
        <begin position="7"/>
        <end position="61"/>
    </location>
</feature>
<feature type="region of interest" description="Disordered" evidence="2">
    <location>
        <begin position="222"/>
        <end position="250"/>
    </location>
</feature>
<proteinExistence type="predicted"/>
<evidence type="ECO:0000256" key="1">
    <source>
        <dbReference type="ARBA" id="ARBA00023125"/>
    </source>
</evidence>
<evidence type="ECO:0000259" key="3">
    <source>
        <dbReference type="PROSITE" id="PS50943"/>
    </source>
</evidence>
<dbReference type="EMBL" id="NMTZ01000028">
    <property type="protein sequence ID" value="PDX82776.1"/>
    <property type="molecule type" value="Genomic_DNA"/>
</dbReference>
<dbReference type="RefSeq" id="WP_055186994.1">
    <property type="nucleotide sequence ID" value="NZ_CYXN01000043.1"/>
</dbReference>
<name>A0A173VB52_9FIRM</name>
<dbReference type="Pfam" id="PF01381">
    <property type="entry name" value="HTH_3"/>
    <property type="match status" value="1"/>
</dbReference>
<evidence type="ECO:0000256" key="2">
    <source>
        <dbReference type="SAM" id="MobiDB-lite"/>
    </source>
</evidence>
<gene>
    <name evidence="4" type="primary">pezA</name>
    <name evidence="5" type="ORF">CGS59_14040</name>
    <name evidence="4" type="ORF">ERS852582_02717</name>
</gene>
<dbReference type="CDD" id="cd00093">
    <property type="entry name" value="HTH_XRE"/>
    <property type="match status" value="1"/>
</dbReference>
<evidence type="ECO:0000313" key="4">
    <source>
        <dbReference type="EMBL" id="CUN23916.1"/>
    </source>
</evidence>
<dbReference type="GO" id="GO:0003677">
    <property type="term" value="F:DNA binding"/>
    <property type="evidence" value="ECO:0007669"/>
    <property type="project" value="UniProtKB-KW"/>
</dbReference>
<dbReference type="EMBL" id="CYXN01000043">
    <property type="protein sequence ID" value="CUN23916.1"/>
    <property type="molecule type" value="Genomic_DNA"/>
</dbReference>
<sequence>MTTGEKIQEIRKKSGLTQEELAKRIGIKRGTLAQYESGKRSPKKETLERFAKALNVSWYELAHTDDSSWDWIVKVANDTTSNNAPDAQWYERALKIVDETEREDALNSFDEMKRVRSQLTPKDQQLINQIVDFAMGLTDTCMKTENKTANEAIGRVAPLLECLLVCLNLNEHGERVAYCEGLQLLEPDLGLSGLIFRIWKKRPEKMSELLDMLKRLAQTQDYSKHNSQCVTEDTEDAAGDTPKDTPPKND</sequence>
<dbReference type="AlphaFoldDB" id="A0A173VB52"/>
<dbReference type="InterPro" id="IPR050807">
    <property type="entry name" value="TransReg_Diox_bact_type"/>
</dbReference>
<dbReference type="SMART" id="SM00530">
    <property type="entry name" value="HTH_XRE"/>
    <property type="match status" value="1"/>
</dbReference>
<keyword evidence="1" id="KW-0238">DNA-binding</keyword>
<dbReference type="InterPro" id="IPR010982">
    <property type="entry name" value="Lambda_DNA-bd_dom_sf"/>
</dbReference>
<dbReference type="Gene3D" id="1.10.260.40">
    <property type="entry name" value="lambda repressor-like DNA-binding domains"/>
    <property type="match status" value="1"/>
</dbReference>
<dbReference type="GO" id="GO:0003700">
    <property type="term" value="F:DNA-binding transcription factor activity"/>
    <property type="evidence" value="ECO:0007669"/>
    <property type="project" value="TreeGrafter"/>
</dbReference>
<evidence type="ECO:0000313" key="6">
    <source>
        <dbReference type="Proteomes" id="UP000095649"/>
    </source>
</evidence>
<organism evidence="4 6">
    <name type="scientific">Faecalibacterium prausnitzii</name>
    <dbReference type="NCBI Taxonomy" id="853"/>
    <lineage>
        <taxon>Bacteria</taxon>
        <taxon>Bacillati</taxon>
        <taxon>Bacillota</taxon>
        <taxon>Clostridia</taxon>
        <taxon>Eubacteriales</taxon>
        <taxon>Oscillospiraceae</taxon>
        <taxon>Faecalibacterium</taxon>
    </lineage>
</organism>
<dbReference type="PROSITE" id="PS50943">
    <property type="entry name" value="HTH_CROC1"/>
    <property type="match status" value="1"/>
</dbReference>
<protein>
    <submittedName>
        <fullName evidence="4">Antitoxin PezA</fullName>
    </submittedName>
    <submittedName>
        <fullName evidence="5">XRE family transcriptional regulator</fullName>
    </submittedName>
</protein>
<dbReference type="PANTHER" id="PTHR46797">
    <property type="entry name" value="HTH-TYPE TRANSCRIPTIONAL REGULATOR"/>
    <property type="match status" value="1"/>
</dbReference>
<feature type="compositionally biased region" description="Basic and acidic residues" evidence="2">
    <location>
        <begin position="241"/>
        <end position="250"/>
    </location>
</feature>
<dbReference type="Proteomes" id="UP000220480">
    <property type="component" value="Unassembled WGS sequence"/>
</dbReference>
<dbReference type="Proteomes" id="UP000095649">
    <property type="component" value="Unassembled WGS sequence"/>
</dbReference>
<dbReference type="InterPro" id="IPR001387">
    <property type="entry name" value="Cro/C1-type_HTH"/>
</dbReference>
<evidence type="ECO:0000313" key="7">
    <source>
        <dbReference type="Proteomes" id="UP000220480"/>
    </source>
</evidence>
<reference evidence="5 7" key="2">
    <citation type="journal article" date="2017" name="Front. Microbiol.">
        <title>New Insights into the Diversity of the Genus Faecalibacterium.</title>
        <authorList>
            <person name="Benevides L."/>
            <person name="Burman S."/>
            <person name="Martin R."/>
            <person name="Robert V."/>
            <person name="Thomas M."/>
            <person name="Miquel S."/>
            <person name="Chain F."/>
            <person name="Sokol H."/>
            <person name="Bermudez-Humaran L.G."/>
            <person name="Morrison M."/>
            <person name="Langella P."/>
            <person name="Azevedo V.A."/>
            <person name="Chatel J.M."/>
            <person name="Soares S."/>
        </authorList>
    </citation>
    <scope>NUCLEOTIDE SEQUENCE [LARGE SCALE GENOMIC DNA]</scope>
    <source>
        <strain evidence="5 7">CNCM I 4644</strain>
    </source>
</reference>